<dbReference type="PANTHER" id="PTHR34778">
    <property type="entry name" value="OS02G0580700 PROTEIN"/>
    <property type="match status" value="1"/>
</dbReference>
<dbReference type="EMBL" id="JAWXYG010000005">
    <property type="protein sequence ID" value="KAK4272051.1"/>
    <property type="molecule type" value="Genomic_DNA"/>
</dbReference>
<accession>A0AAE1MST8</accession>
<protein>
    <submittedName>
        <fullName evidence="3">Uncharacterized protein</fullName>
    </submittedName>
</protein>
<comment type="caution">
    <text evidence="3">The sequence shown here is derived from an EMBL/GenBank/DDBJ whole genome shotgun (WGS) entry which is preliminary data.</text>
</comment>
<evidence type="ECO:0000313" key="4">
    <source>
        <dbReference type="Proteomes" id="UP001293593"/>
    </source>
</evidence>
<evidence type="ECO:0000313" key="3">
    <source>
        <dbReference type="EMBL" id="KAK4272051.1"/>
    </source>
</evidence>
<keyword evidence="1" id="KW-0175">Coiled coil</keyword>
<evidence type="ECO:0000256" key="1">
    <source>
        <dbReference type="SAM" id="Coils"/>
    </source>
</evidence>
<keyword evidence="4" id="KW-1185">Reference proteome</keyword>
<dbReference type="AlphaFoldDB" id="A0AAE1MST8"/>
<sequence length="561" mass="63743">MEDQAQKMLALKKAYANIILNTGKEAAARIMASERRAVQFQQELSSTKDEALRMLVRLKQMIDAKTAEAEMTSLNNQRKFEELEAQLNEAEDVITDLRAELKHVWLELEKTKNTQNKLLEEQSKKQVASVELEKTMNTQNQLLEEQIKKQAAPVEESAKQDVTLPIPIQQRKLGTPCDVKNVPLNQNVIDDKCCNEMKQTESCCIANSEDYYAHNSSLSSIIMRGKEPELYKNGCTQRIRALEGKLLNDKLLTQDEQNGHFGVNCGFVIKDSDKEVAKFSTLSSITKKMKIKKHVKRHGTQKGKTFSYLRSCFIPCCKRHIDEDHKSDKGACSLPSIKSCAINKSRRTKRCRPVRKKSSVHDCCKPSFTLKQCSSVSNNDQCCEDEDEKPVPYLTDTEPVHGSSSDEQNIRMVSKFELMQETAERDKESLDACIFENLTGGNEMKLAYQSGNMEAEVVDVSCTNTDLEDTKAFEENNESSGQADDRKLLKYTFCRKRKKESLDGPEEKTNSEESTVKRRVDEKQNGDSEPQKSSLMDESSRDSRRLAQVARQLISLSAKRW</sequence>
<feature type="region of interest" description="Disordered" evidence="2">
    <location>
        <begin position="499"/>
        <end position="544"/>
    </location>
</feature>
<dbReference type="Proteomes" id="UP001293593">
    <property type="component" value="Unassembled WGS sequence"/>
</dbReference>
<feature type="compositionally biased region" description="Basic and acidic residues" evidence="2">
    <location>
        <begin position="500"/>
        <end position="530"/>
    </location>
</feature>
<gene>
    <name evidence="3" type="ORF">QN277_020652</name>
</gene>
<proteinExistence type="predicted"/>
<evidence type="ECO:0000256" key="2">
    <source>
        <dbReference type="SAM" id="MobiDB-lite"/>
    </source>
</evidence>
<reference evidence="3" key="1">
    <citation type="submission" date="2023-10" db="EMBL/GenBank/DDBJ databases">
        <title>Chromosome-level genome of the transformable northern wattle, Acacia crassicarpa.</title>
        <authorList>
            <person name="Massaro I."/>
            <person name="Sinha N.R."/>
            <person name="Poethig S."/>
            <person name="Leichty A.R."/>
        </authorList>
    </citation>
    <scope>NUCLEOTIDE SEQUENCE</scope>
    <source>
        <strain evidence="3">Acra3RX</strain>
        <tissue evidence="3">Leaf</tissue>
    </source>
</reference>
<name>A0AAE1MST8_9FABA</name>
<organism evidence="3 4">
    <name type="scientific">Acacia crassicarpa</name>
    <name type="common">northern wattle</name>
    <dbReference type="NCBI Taxonomy" id="499986"/>
    <lineage>
        <taxon>Eukaryota</taxon>
        <taxon>Viridiplantae</taxon>
        <taxon>Streptophyta</taxon>
        <taxon>Embryophyta</taxon>
        <taxon>Tracheophyta</taxon>
        <taxon>Spermatophyta</taxon>
        <taxon>Magnoliopsida</taxon>
        <taxon>eudicotyledons</taxon>
        <taxon>Gunneridae</taxon>
        <taxon>Pentapetalae</taxon>
        <taxon>rosids</taxon>
        <taxon>fabids</taxon>
        <taxon>Fabales</taxon>
        <taxon>Fabaceae</taxon>
        <taxon>Caesalpinioideae</taxon>
        <taxon>mimosoid clade</taxon>
        <taxon>Acacieae</taxon>
        <taxon>Acacia</taxon>
    </lineage>
</organism>
<feature type="coiled-coil region" evidence="1">
    <location>
        <begin position="30"/>
        <end position="100"/>
    </location>
</feature>
<dbReference type="PANTHER" id="PTHR34778:SF6">
    <property type="entry name" value="SHUGOSHIN C-TERMINAL DOMAIN-CONTAINING PROTEIN"/>
    <property type="match status" value="1"/>
</dbReference>